<accession>A0A0W8G702</accession>
<evidence type="ECO:0000313" key="1">
    <source>
        <dbReference type="EMBL" id="KUG28812.1"/>
    </source>
</evidence>
<comment type="caution">
    <text evidence="1">The sequence shown here is derived from an EMBL/GenBank/DDBJ whole genome shotgun (WGS) entry which is preliminary data.</text>
</comment>
<dbReference type="AlphaFoldDB" id="A0A0W8G702"/>
<sequence>MERLADETYYREEFTRFYVNMACHLNWVAREAAKNKAEAAKPAPLAASRFVGQGYRIDILCRRRGIRPLLALMSEPWKRSVYLGRLTKDGAPHIFAYGLKVFFGQLHEEGVYELFSRDLEQALDMHLLGGERQACASCAKSGEGCREKPQTTVH</sequence>
<dbReference type="EMBL" id="LNQE01000174">
    <property type="protein sequence ID" value="KUG28812.1"/>
    <property type="molecule type" value="Genomic_DNA"/>
</dbReference>
<gene>
    <name evidence="1" type="ORF">ASZ90_001325</name>
</gene>
<proteinExistence type="predicted"/>
<name>A0A0W8G702_9ZZZZ</name>
<protein>
    <submittedName>
        <fullName evidence="1">Uncharacterized protein</fullName>
    </submittedName>
</protein>
<organism evidence="1">
    <name type="scientific">hydrocarbon metagenome</name>
    <dbReference type="NCBI Taxonomy" id="938273"/>
    <lineage>
        <taxon>unclassified sequences</taxon>
        <taxon>metagenomes</taxon>
        <taxon>ecological metagenomes</taxon>
    </lineage>
</organism>
<reference evidence="1" key="1">
    <citation type="journal article" date="2015" name="Proc. Natl. Acad. Sci. U.S.A.">
        <title>Networks of energetic and metabolic interactions define dynamics in microbial communities.</title>
        <authorList>
            <person name="Embree M."/>
            <person name="Liu J.K."/>
            <person name="Al-Bassam M.M."/>
            <person name="Zengler K."/>
        </authorList>
    </citation>
    <scope>NUCLEOTIDE SEQUENCE</scope>
</reference>